<organism evidence="3 4">
    <name type="scientific">Paludibaculum fermentans</name>
    <dbReference type="NCBI Taxonomy" id="1473598"/>
    <lineage>
        <taxon>Bacteria</taxon>
        <taxon>Pseudomonadati</taxon>
        <taxon>Acidobacteriota</taxon>
        <taxon>Terriglobia</taxon>
        <taxon>Bryobacterales</taxon>
        <taxon>Bryobacteraceae</taxon>
        <taxon>Paludibaculum</taxon>
    </lineage>
</organism>
<dbReference type="Pfam" id="PF00884">
    <property type="entry name" value="Sulfatase"/>
    <property type="match status" value="1"/>
</dbReference>
<dbReference type="RefSeq" id="WP_194451761.1">
    <property type="nucleotide sequence ID" value="NZ_CP063849.1"/>
</dbReference>
<dbReference type="Gene3D" id="3.30.1120.10">
    <property type="match status" value="1"/>
</dbReference>
<dbReference type="GO" id="GO:0004065">
    <property type="term" value="F:arylsulfatase activity"/>
    <property type="evidence" value="ECO:0007669"/>
    <property type="project" value="TreeGrafter"/>
</dbReference>
<dbReference type="PANTHER" id="PTHR42693:SF33">
    <property type="entry name" value="ARYLSULFATASE"/>
    <property type="match status" value="1"/>
</dbReference>
<evidence type="ECO:0000259" key="2">
    <source>
        <dbReference type="Pfam" id="PF00884"/>
    </source>
</evidence>
<evidence type="ECO:0000256" key="1">
    <source>
        <dbReference type="ARBA" id="ARBA00008779"/>
    </source>
</evidence>
<feature type="domain" description="Sulfatase N-terminal" evidence="2">
    <location>
        <begin position="9"/>
        <end position="336"/>
    </location>
</feature>
<keyword evidence="3" id="KW-0808">Transferase</keyword>
<protein>
    <submittedName>
        <fullName evidence="3">Sulfatase-like hydrolase/transferase</fullName>
    </submittedName>
</protein>
<dbReference type="SUPFAM" id="SSF53649">
    <property type="entry name" value="Alkaline phosphatase-like"/>
    <property type="match status" value="1"/>
</dbReference>
<dbReference type="AlphaFoldDB" id="A0A7S7SLC0"/>
<accession>A0A7S7SLC0</accession>
<keyword evidence="3" id="KW-0378">Hydrolase</keyword>
<proteinExistence type="inferred from homology"/>
<evidence type="ECO:0000313" key="4">
    <source>
        <dbReference type="Proteomes" id="UP000593892"/>
    </source>
</evidence>
<dbReference type="GO" id="GO:0016740">
    <property type="term" value="F:transferase activity"/>
    <property type="evidence" value="ECO:0007669"/>
    <property type="project" value="UniProtKB-KW"/>
</dbReference>
<dbReference type="Gene3D" id="3.40.720.10">
    <property type="entry name" value="Alkaline Phosphatase, subunit A"/>
    <property type="match status" value="1"/>
</dbReference>
<comment type="similarity">
    <text evidence="1">Belongs to the sulfatase family.</text>
</comment>
<dbReference type="InterPro" id="IPR050738">
    <property type="entry name" value="Sulfatase"/>
</dbReference>
<gene>
    <name evidence="3" type="ORF">IRI77_09125</name>
</gene>
<dbReference type="KEGG" id="pfer:IRI77_09125"/>
<dbReference type="EMBL" id="CP063849">
    <property type="protein sequence ID" value="QOY90097.1"/>
    <property type="molecule type" value="Genomic_DNA"/>
</dbReference>
<name>A0A7S7SLC0_PALFE</name>
<dbReference type="Proteomes" id="UP000593892">
    <property type="component" value="Chromosome"/>
</dbReference>
<keyword evidence="4" id="KW-1185">Reference proteome</keyword>
<dbReference type="PANTHER" id="PTHR42693">
    <property type="entry name" value="ARYLSULFATASE FAMILY MEMBER"/>
    <property type="match status" value="1"/>
</dbReference>
<evidence type="ECO:0000313" key="3">
    <source>
        <dbReference type="EMBL" id="QOY90097.1"/>
    </source>
</evidence>
<sequence>MASGQTRRPNFLVIVTDDHGIGDVGCFGQKEALTPNLDRLASSGVRFTQWYSNAPVCSASRAAILTGKYPDRTGVQGALPSQPTFDVPGLRRGEITFPALLKQAGYGTAAFGKWHVGSAPQSRPMAQGFDQFFGWYSGWLDAYSHRYYQLGSAPGKIFHDLWRNTEEVFEEPVYMTELLAREASAHLAKQQRQQPFLMYLAFGAPHYSMMAPKKYLDRFPASMERDRRTHLAMVAAVDDAVGLLLDQLRRQGLEEDTVVFFQADNGATREVRASSTAQPYTGGSNGSYRGYKLGLFDGGMHVPAMLRAPGFVQPGQVWERPLLSMDLLPTFLSMAGQAGRIPAGVDGQDILPVLRGEKQTHEDMFWSFNKERALRQGDWKLIVNPPAFPGEETGEKVWLSNLEADPGEKRNVAGQERERVRQMLQKIRGWEKYVGIPGEAVVE</sequence>
<dbReference type="InterPro" id="IPR000917">
    <property type="entry name" value="Sulfatase_N"/>
</dbReference>
<dbReference type="InterPro" id="IPR017850">
    <property type="entry name" value="Alkaline_phosphatase_core_sf"/>
</dbReference>
<reference evidence="3 4" key="1">
    <citation type="submission" date="2020-10" db="EMBL/GenBank/DDBJ databases">
        <title>Complete genome sequence of Paludibaculum fermentans P105T, a facultatively anaerobic acidobacterium capable of dissimilatory Fe(III) reduction.</title>
        <authorList>
            <person name="Dedysh S.N."/>
            <person name="Beletsky A.V."/>
            <person name="Kulichevskaya I.S."/>
            <person name="Mardanov A.V."/>
            <person name="Ravin N.V."/>
        </authorList>
    </citation>
    <scope>NUCLEOTIDE SEQUENCE [LARGE SCALE GENOMIC DNA]</scope>
    <source>
        <strain evidence="3 4">P105</strain>
    </source>
</reference>